<evidence type="ECO:0000313" key="1">
    <source>
        <dbReference type="EMBL" id="KAH9717942.1"/>
    </source>
</evidence>
<keyword evidence="2" id="KW-1185">Reference proteome</keyword>
<organism evidence="1 2">
    <name type="scientific">Citrus sinensis</name>
    <name type="common">Sweet orange</name>
    <name type="synonym">Citrus aurantium var. sinensis</name>
    <dbReference type="NCBI Taxonomy" id="2711"/>
    <lineage>
        <taxon>Eukaryota</taxon>
        <taxon>Viridiplantae</taxon>
        <taxon>Streptophyta</taxon>
        <taxon>Embryophyta</taxon>
        <taxon>Tracheophyta</taxon>
        <taxon>Spermatophyta</taxon>
        <taxon>Magnoliopsida</taxon>
        <taxon>eudicotyledons</taxon>
        <taxon>Gunneridae</taxon>
        <taxon>Pentapetalae</taxon>
        <taxon>rosids</taxon>
        <taxon>malvids</taxon>
        <taxon>Sapindales</taxon>
        <taxon>Rutaceae</taxon>
        <taxon>Aurantioideae</taxon>
        <taxon>Citrus</taxon>
    </lineage>
</organism>
<accession>A0ACB8JJE7</accession>
<name>A0ACB8JJE7_CITSI</name>
<protein>
    <submittedName>
        <fullName evidence="1">Uncharacterized protein</fullName>
    </submittedName>
</protein>
<proteinExistence type="predicted"/>
<dbReference type="EMBL" id="CM039176">
    <property type="protein sequence ID" value="KAH9717942.1"/>
    <property type="molecule type" value="Genomic_DNA"/>
</dbReference>
<dbReference type="Proteomes" id="UP000829398">
    <property type="component" value="Chromosome 7"/>
</dbReference>
<sequence length="218" mass="25249">MAFQKYSRMDQSLFTRFVRLGIPYIELNAQGRRYRDLGDLSYMNKATIFRGANAGFSYDYQLVDVPDYNGRGESVPSPWFYQNQEEAEYIVSVYMYMRLLGYPARNISILTIYNGQMHLICDVVNNQITTVDKFQGQQNDFVLLSLVRTRFVGHIRDVRRLIVAMSRARLGLYVFLPDKLALNLNERTSFTKRNVEDAGDPFLVGGIEDMNQIVTSFK</sequence>
<gene>
    <name evidence="1" type="ORF">KPL71_022032</name>
</gene>
<comment type="caution">
    <text evidence="1">The sequence shown here is derived from an EMBL/GenBank/DDBJ whole genome shotgun (WGS) entry which is preliminary data.</text>
</comment>
<evidence type="ECO:0000313" key="2">
    <source>
        <dbReference type="Proteomes" id="UP000829398"/>
    </source>
</evidence>
<reference evidence="2" key="1">
    <citation type="journal article" date="2023" name="Hortic. Res.">
        <title>A chromosome-level phased genome enabling allele-level studies in sweet orange: a case study on citrus Huanglongbing tolerance.</title>
        <authorList>
            <person name="Wu B."/>
            <person name="Yu Q."/>
            <person name="Deng Z."/>
            <person name="Duan Y."/>
            <person name="Luo F."/>
            <person name="Gmitter F. Jr."/>
        </authorList>
    </citation>
    <scope>NUCLEOTIDE SEQUENCE [LARGE SCALE GENOMIC DNA]</scope>
    <source>
        <strain evidence="2">cv. Valencia</strain>
    </source>
</reference>